<dbReference type="PANTHER" id="PTHR21325">
    <property type="entry name" value="PHOSPHOLIPASE B, PLB1"/>
    <property type="match status" value="1"/>
</dbReference>
<dbReference type="Pfam" id="PF00657">
    <property type="entry name" value="Lipase_GDSL"/>
    <property type="match status" value="1"/>
</dbReference>
<evidence type="ECO:0000256" key="1">
    <source>
        <dbReference type="SAM" id="MobiDB-lite"/>
    </source>
</evidence>
<dbReference type="InterPro" id="IPR001087">
    <property type="entry name" value="GDSL"/>
</dbReference>
<keyword evidence="3" id="KW-0378">Hydrolase</keyword>
<accession>A0ABP5X0C7</accession>
<dbReference type="SUPFAM" id="SSF52266">
    <property type="entry name" value="SGNH hydrolase"/>
    <property type="match status" value="1"/>
</dbReference>
<sequence>MRDSATFGRARGGRLMFGACAVVAVVVTLIVLVVSGGSSDDRGAPRVPGASADARPSPSPSPTPEWDTDPDSLAALGDSITRAYDACSLLSDCPEASWATGTSPEVDSLAERLGIPTSARWNLARSGALMADLPAQAGRAAAHRPDLVTVLIGANDACRPSVERMTPVAEFRADFAEALRVLRRSSPRTRVYVAGVPDLERLWEQGRSHPLAARVWELGICPSMLGDADAVDAAAVERRAKVAERVRAYNAALREVCARDARCRHDGGAVHAYRFTTRELSGWDWFHPGRAGQRKLAEIAHRRVTAEHPPSRTR</sequence>
<comment type="caution">
    <text evidence="3">The sequence shown here is derived from an EMBL/GenBank/DDBJ whole genome shotgun (WGS) entry which is preliminary data.</text>
</comment>
<name>A0ABP5X0C7_9ACTN</name>
<dbReference type="Gene3D" id="3.40.50.1110">
    <property type="entry name" value="SGNH hydrolase"/>
    <property type="match status" value="1"/>
</dbReference>
<keyword evidence="4" id="KW-1185">Reference proteome</keyword>
<dbReference type="EMBL" id="BAAASZ010000020">
    <property type="protein sequence ID" value="GAA2441519.1"/>
    <property type="molecule type" value="Genomic_DNA"/>
</dbReference>
<keyword evidence="2" id="KW-1133">Transmembrane helix</keyword>
<dbReference type="Proteomes" id="UP001501638">
    <property type="component" value="Unassembled WGS sequence"/>
</dbReference>
<dbReference type="GO" id="GO:0016787">
    <property type="term" value="F:hydrolase activity"/>
    <property type="evidence" value="ECO:0007669"/>
    <property type="project" value="UniProtKB-KW"/>
</dbReference>
<dbReference type="InterPro" id="IPR038885">
    <property type="entry name" value="PLB1"/>
</dbReference>
<feature type="transmembrane region" description="Helical" evidence="2">
    <location>
        <begin position="12"/>
        <end position="34"/>
    </location>
</feature>
<organism evidence="3 4">
    <name type="scientific">Streptomyces macrosporus</name>
    <dbReference type="NCBI Taxonomy" id="44032"/>
    <lineage>
        <taxon>Bacteria</taxon>
        <taxon>Bacillati</taxon>
        <taxon>Actinomycetota</taxon>
        <taxon>Actinomycetes</taxon>
        <taxon>Kitasatosporales</taxon>
        <taxon>Streptomycetaceae</taxon>
        <taxon>Streptomyces</taxon>
    </lineage>
</organism>
<feature type="region of interest" description="Disordered" evidence="1">
    <location>
        <begin position="38"/>
        <end position="70"/>
    </location>
</feature>
<gene>
    <name evidence="3" type="ORF">GCM10010405_26190</name>
</gene>
<evidence type="ECO:0000256" key="2">
    <source>
        <dbReference type="SAM" id="Phobius"/>
    </source>
</evidence>
<evidence type="ECO:0000313" key="4">
    <source>
        <dbReference type="Proteomes" id="UP001501638"/>
    </source>
</evidence>
<dbReference type="PANTHER" id="PTHR21325:SF31">
    <property type="entry name" value="GH22081P-RELATED"/>
    <property type="match status" value="1"/>
</dbReference>
<evidence type="ECO:0000313" key="3">
    <source>
        <dbReference type="EMBL" id="GAA2441519.1"/>
    </source>
</evidence>
<dbReference type="CDD" id="cd01832">
    <property type="entry name" value="SGNH_hydrolase_like_1"/>
    <property type="match status" value="1"/>
</dbReference>
<keyword evidence="2" id="KW-0472">Membrane</keyword>
<proteinExistence type="predicted"/>
<dbReference type="InterPro" id="IPR036514">
    <property type="entry name" value="SGNH_hydro_sf"/>
</dbReference>
<keyword evidence="2" id="KW-0812">Transmembrane</keyword>
<protein>
    <submittedName>
        <fullName evidence="3">SGNH/GDSL hydrolase family protein</fullName>
    </submittedName>
</protein>
<reference evidence="4" key="1">
    <citation type="journal article" date="2019" name="Int. J. Syst. Evol. Microbiol.">
        <title>The Global Catalogue of Microorganisms (GCM) 10K type strain sequencing project: providing services to taxonomists for standard genome sequencing and annotation.</title>
        <authorList>
            <consortium name="The Broad Institute Genomics Platform"/>
            <consortium name="The Broad Institute Genome Sequencing Center for Infectious Disease"/>
            <person name="Wu L."/>
            <person name="Ma J."/>
        </authorList>
    </citation>
    <scope>NUCLEOTIDE SEQUENCE [LARGE SCALE GENOMIC DNA]</scope>
    <source>
        <strain evidence="4">JCM 6305</strain>
    </source>
</reference>